<dbReference type="AlphaFoldDB" id="A0AAD0VVZ1"/>
<organism evidence="1 2">
    <name type="scientific">Pseudomonas plecoglossicida</name>
    <dbReference type="NCBI Taxonomy" id="70775"/>
    <lineage>
        <taxon>Bacteria</taxon>
        <taxon>Pseudomonadati</taxon>
        <taxon>Pseudomonadota</taxon>
        <taxon>Gammaproteobacteria</taxon>
        <taxon>Pseudomonadales</taxon>
        <taxon>Pseudomonadaceae</taxon>
        <taxon>Pseudomonas</taxon>
    </lineage>
</organism>
<sequence>MPIPPDVLIARQIQWDVLVDAYLTQAAKVGDRDAASVFLDRAGVIADGTTIATPQVTTVDEKEGFILLRSVCGNDHYVIANWLASQEHLNACS</sequence>
<gene>
    <name evidence="1" type="ORF">DVB73_08085</name>
</gene>
<evidence type="ECO:0000313" key="2">
    <source>
        <dbReference type="Proteomes" id="UP000256503"/>
    </source>
</evidence>
<protein>
    <submittedName>
        <fullName evidence="1">Uncharacterized protein</fullName>
    </submittedName>
</protein>
<dbReference type="Proteomes" id="UP000256503">
    <property type="component" value="Chromosome"/>
</dbReference>
<evidence type="ECO:0000313" key="1">
    <source>
        <dbReference type="EMBL" id="AXM98997.1"/>
    </source>
</evidence>
<name>A0AAD0VVZ1_PSEDL</name>
<dbReference type="EMBL" id="CP031146">
    <property type="protein sequence ID" value="AXM98997.1"/>
    <property type="molecule type" value="Genomic_DNA"/>
</dbReference>
<accession>A0AAD0VVZ1</accession>
<proteinExistence type="predicted"/>
<reference evidence="1 2" key="1">
    <citation type="submission" date="2018-07" db="EMBL/GenBank/DDBJ databases">
        <title>Complete genome sequence of a Pseudomonas plecoglossicida strain pathogenic to the marine fish, Larimichthys crocea.</title>
        <authorList>
            <person name="Tao Z."/>
        </authorList>
    </citation>
    <scope>NUCLEOTIDE SEQUENCE [LARGE SCALE GENOMIC DNA]</scope>
    <source>
        <strain evidence="1 2">XSDHY-P</strain>
    </source>
</reference>